<protein>
    <recommendedName>
        <fullName evidence="3">GNAT family N-acetyltransferase</fullName>
    </recommendedName>
</protein>
<dbReference type="Gene3D" id="3.40.630.30">
    <property type="match status" value="1"/>
</dbReference>
<evidence type="ECO:0000313" key="2">
    <source>
        <dbReference type="Proteomes" id="UP000219775"/>
    </source>
</evidence>
<organism evidence="1 2">
    <name type="scientific">Bacillus pseudomycoides</name>
    <dbReference type="NCBI Taxonomy" id="64104"/>
    <lineage>
        <taxon>Bacteria</taxon>
        <taxon>Bacillati</taxon>
        <taxon>Bacillota</taxon>
        <taxon>Bacilli</taxon>
        <taxon>Bacillales</taxon>
        <taxon>Bacillaceae</taxon>
        <taxon>Bacillus</taxon>
        <taxon>Bacillus cereus group</taxon>
    </lineage>
</organism>
<sequence>MNYIVRKAALHDIQPLINLRVTLLKEVDELHSQEEENGVKRIWLHPSKDGELLYKKMGFTYKENEMELSL</sequence>
<reference evidence="1 2" key="1">
    <citation type="submission" date="2017-09" db="EMBL/GenBank/DDBJ databases">
        <title>Large-scale bioinformatics analysis of Bacillus genomes uncovers conserved roles of natural products in bacterial physiology.</title>
        <authorList>
            <consortium name="Agbiome Team Llc"/>
            <person name="Bleich R.M."/>
            <person name="Grubbs K.J."/>
            <person name="Santa Maria K.C."/>
            <person name="Allen S.E."/>
            <person name="Farag S."/>
            <person name="Shank E.A."/>
            <person name="Bowers A."/>
        </authorList>
    </citation>
    <scope>NUCLEOTIDE SEQUENCE [LARGE SCALE GENOMIC DNA]</scope>
    <source>
        <strain evidence="1 2">AFS009893</strain>
    </source>
</reference>
<dbReference type="Proteomes" id="UP000219775">
    <property type="component" value="Unassembled WGS sequence"/>
</dbReference>
<comment type="caution">
    <text evidence="1">The sequence shown here is derived from an EMBL/GenBank/DDBJ whole genome shotgun (WGS) entry which is preliminary data.</text>
</comment>
<evidence type="ECO:0000313" key="1">
    <source>
        <dbReference type="EMBL" id="PEM70352.1"/>
    </source>
</evidence>
<dbReference type="EMBL" id="NUDP01000035">
    <property type="protein sequence ID" value="PEM70352.1"/>
    <property type="molecule type" value="Genomic_DNA"/>
</dbReference>
<name>A0A2B5L445_9BACI</name>
<evidence type="ECO:0008006" key="3">
    <source>
        <dbReference type="Google" id="ProtNLM"/>
    </source>
</evidence>
<proteinExistence type="predicted"/>
<gene>
    <name evidence="1" type="ORF">CN613_08980</name>
</gene>
<accession>A0A2B5L445</accession>
<dbReference type="AlphaFoldDB" id="A0A2B5L445"/>
<dbReference type="RefSeq" id="WP_097968944.1">
    <property type="nucleotide sequence ID" value="NZ_NUAS01000060.1"/>
</dbReference>